<dbReference type="InterPro" id="IPR025661">
    <property type="entry name" value="Pept_asp_AS"/>
</dbReference>
<organism evidence="8 9">
    <name type="scientific">Trichuris trichiura</name>
    <name type="common">Whipworm</name>
    <name type="synonym">Trichocephalus trichiurus</name>
    <dbReference type="NCBI Taxonomy" id="36087"/>
    <lineage>
        <taxon>Eukaryota</taxon>
        <taxon>Metazoa</taxon>
        <taxon>Ecdysozoa</taxon>
        <taxon>Nematoda</taxon>
        <taxon>Enoplea</taxon>
        <taxon>Dorylaimia</taxon>
        <taxon>Trichinellida</taxon>
        <taxon>Trichuridae</taxon>
        <taxon>Trichuris</taxon>
    </lineage>
</organism>
<evidence type="ECO:0000256" key="3">
    <source>
        <dbReference type="ARBA" id="ARBA00022801"/>
    </source>
</evidence>
<feature type="domain" description="Peptidase C1A papain C-terminal" evidence="7">
    <location>
        <begin position="91"/>
        <end position="353"/>
    </location>
</feature>
<reference evidence="8" key="2">
    <citation type="submission" date="2014-03" db="EMBL/GenBank/DDBJ databases">
        <title>The whipworm genome and dual-species transcriptomics of an intimate host-pathogen interaction.</title>
        <authorList>
            <person name="Foth B.J."/>
            <person name="Tsai I.J."/>
            <person name="Reid A.J."/>
            <person name="Bancroft A.J."/>
            <person name="Nichol S."/>
            <person name="Tracey A."/>
            <person name="Holroyd N."/>
            <person name="Cotton J.A."/>
            <person name="Stanley E.J."/>
            <person name="Zarowiecki M."/>
            <person name="Liu J.Z."/>
            <person name="Huckvale T."/>
            <person name="Cooper P.J."/>
            <person name="Grencis R.K."/>
            <person name="Berriman M."/>
        </authorList>
    </citation>
    <scope>NUCLEOTIDE SEQUENCE [LARGE SCALE GENOMIC DNA]</scope>
</reference>
<reference evidence="8" key="1">
    <citation type="submission" date="2014-01" db="EMBL/GenBank/DDBJ databases">
        <authorList>
            <person name="Aslett M."/>
        </authorList>
    </citation>
    <scope>NUCLEOTIDE SEQUENCE</scope>
</reference>
<dbReference type="InterPro" id="IPR013128">
    <property type="entry name" value="Peptidase_C1A"/>
</dbReference>
<dbReference type="InterPro" id="IPR025660">
    <property type="entry name" value="Pept_his_AS"/>
</dbReference>
<dbReference type="GO" id="GO:0006508">
    <property type="term" value="P:proteolysis"/>
    <property type="evidence" value="ECO:0007669"/>
    <property type="project" value="UniProtKB-KW"/>
</dbReference>
<sequence length="358" mass="40534">MHYQLLFLFGLAACSFAAYYEEQYEKLKQKFQQRNNNVVPTWKAIQFGMNPYFKDASEAALKRLLGVKWRMLNISTPRVASAEVSNGTSELPAEFDARKQWSYCKNIRYIKDQSNCGSCWAVSAASVMSDRYCIASKGRFQPFLSEEELVSCCRTCGDGCGGGFPEMAFVYWATRGVPTGRPYGSNNSCKPYTIKPCPTCVNTAETPKCQHHCADGYKVPLSADRYFGKLYLRLLDRLLFFARTMPRNHPGEKGYSLRTEKEIMRDIYKHGPVVGAFIVYDDFFYYTDGIYQHHPGAQPVGAHAVRIIGWGKSSKPYWLIANSWSETFGEKGLFRILRGTNECEIEGGVVAARARLPK</sequence>
<dbReference type="PANTHER" id="PTHR12411">
    <property type="entry name" value="CYSTEINE PROTEASE FAMILY C1-RELATED"/>
    <property type="match status" value="1"/>
</dbReference>
<dbReference type="InterPro" id="IPR000169">
    <property type="entry name" value="Pept_cys_AS"/>
</dbReference>
<evidence type="ECO:0000256" key="5">
    <source>
        <dbReference type="ARBA" id="ARBA00023157"/>
    </source>
</evidence>
<dbReference type="STRING" id="36087.A0A077ZHU2"/>
<evidence type="ECO:0000313" key="9">
    <source>
        <dbReference type="Proteomes" id="UP000030665"/>
    </source>
</evidence>
<dbReference type="PRINTS" id="PR00705">
    <property type="entry name" value="PAPAIN"/>
</dbReference>
<evidence type="ECO:0000313" key="8">
    <source>
        <dbReference type="EMBL" id="CDW59138.1"/>
    </source>
</evidence>
<keyword evidence="5" id="KW-1015">Disulfide bond</keyword>
<dbReference type="InterPro" id="IPR038765">
    <property type="entry name" value="Papain-like_cys_pep_sf"/>
</dbReference>
<name>A0A077ZHU2_TRITR</name>
<evidence type="ECO:0000256" key="6">
    <source>
        <dbReference type="SAM" id="SignalP"/>
    </source>
</evidence>
<dbReference type="SUPFAM" id="SSF54001">
    <property type="entry name" value="Cysteine proteinases"/>
    <property type="match status" value="1"/>
</dbReference>
<dbReference type="CDD" id="cd02620">
    <property type="entry name" value="Peptidase_C1A_CathepsinB"/>
    <property type="match status" value="1"/>
</dbReference>
<keyword evidence="3" id="KW-0378">Hydrolase</keyword>
<dbReference type="Gene3D" id="3.90.70.10">
    <property type="entry name" value="Cysteine proteinases"/>
    <property type="match status" value="1"/>
</dbReference>
<evidence type="ECO:0000256" key="2">
    <source>
        <dbReference type="ARBA" id="ARBA00022670"/>
    </source>
</evidence>
<feature type="chain" id="PRO_5018742877" evidence="6">
    <location>
        <begin position="18"/>
        <end position="358"/>
    </location>
</feature>
<evidence type="ECO:0000259" key="7">
    <source>
        <dbReference type="SMART" id="SM00645"/>
    </source>
</evidence>
<dbReference type="SMART" id="SM00645">
    <property type="entry name" value="Pept_C1"/>
    <property type="match status" value="1"/>
</dbReference>
<accession>A0A077ZHU2</accession>
<keyword evidence="4" id="KW-0788">Thiol protease</keyword>
<feature type="signal peptide" evidence="6">
    <location>
        <begin position="1"/>
        <end position="17"/>
    </location>
</feature>
<evidence type="ECO:0000256" key="1">
    <source>
        <dbReference type="ARBA" id="ARBA00008455"/>
    </source>
</evidence>
<keyword evidence="9" id="KW-1185">Reference proteome</keyword>
<dbReference type="Pfam" id="PF00112">
    <property type="entry name" value="Peptidase_C1"/>
    <property type="match status" value="2"/>
</dbReference>
<dbReference type="PROSITE" id="PS00139">
    <property type="entry name" value="THIOL_PROTEASE_CYS"/>
    <property type="match status" value="1"/>
</dbReference>
<protein>
    <submittedName>
        <fullName evidence="8">Gut specific cysteine proteinase</fullName>
    </submittedName>
</protein>
<dbReference type="AlphaFoldDB" id="A0A077ZHU2"/>
<dbReference type="GO" id="GO:0008234">
    <property type="term" value="F:cysteine-type peptidase activity"/>
    <property type="evidence" value="ECO:0007669"/>
    <property type="project" value="UniProtKB-KW"/>
</dbReference>
<keyword evidence="2" id="KW-0645">Protease</keyword>
<dbReference type="MEROPS" id="C01.133"/>
<keyword evidence="6" id="KW-0732">Signal</keyword>
<dbReference type="PROSITE" id="PS00639">
    <property type="entry name" value="THIOL_PROTEASE_HIS"/>
    <property type="match status" value="1"/>
</dbReference>
<dbReference type="Proteomes" id="UP000030665">
    <property type="component" value="Unassembled WGS sequence"/>
</dbReference>
<dbReference type="InterPro" id="IPR000668">
    <property type="entry name" value="Peptidase_C1A_C"/>
</dbReference>
<proteinExistence type="inferred from homology"/>
<evidence type="ECO:0000256" key="4">
    <source>
        <dbReference type="ARBA" id="ARBA00022807"/>
    </source>
</evidence>
<gene>
    <name evidence="8" type="ORF">TTRE_0000746801</name>
</gene>
<dbReference type="OrthoDB" id="10058785at2759"/>
<dbReference type="PROSITE" id="PS00640">
    <property type="entry name" value="THIOL_PROTEASE_ASN"/>
    <property type="match status" value="1"/>
</dbReference>
<dbReference type="EMBL" id="HG806502">
    <property type="protein sequence ID" value="CDW59138.1"/>
    <property type="molecule type" value="Genomic_DNA"/>
</dbReference>
<comment type="similarity">
    <text evidence="1">Belongs to the peptidase C1 family.</text>
</comment>